<keyword evidence="4" id="KW-1185">Reference proteome</keyword>
<dbReference type="Proteomes" id="UP000198253">
    <property type="component" value="Chromosome I"/>
</dbReference>
<dbReference type="AlphaFoldDB" id="A0A1C4WRY0"/>
<protein>
    <submittedName>
        <fullName evidence="3">Uncharacterized protein</fullName>
    </submittedName>
</protein>
<keyword evidence="2" id="KW-1133">Transmembrane helix</keyword>
<gene>
    <name evidence="3" type="ORF">GA0070618_2421</name>
</gene>
<reference evidence="4" key="1">
    <citation type="submission" date="2016-06" db="EMBL/GenBank/DDBJ databases">
        <authorList>
            <person name="Varghese N."/>
            <person name="Submissions Spin"/>
        </authorList>
    </citation>
    <scope>NUCLEOTIDE SEQUENCE [LARGE SCALE GENOMIC DNA]</scope>
    <source>
        <strain evidence="4">DSM 43816</strain>
    </source>
</reference>
<keyword evidence="2" id="KW-0472">Membrane</keyword>
<evidence type="ECO:0000256" key="2">
    <source>
        <dbReference type="SAM" id="Phobius"/>
    </source>
</evidence>
<proteinExistence type="predicted"/>
<sequence>MTASLATVSLLVTLVVLRRADFLGVVLAILVVLLAMITGVAVDAARHQPPADPATAPPQQQSTGGPHGIDAPTLETLDNPMMVAALRARLRDR</sequence>
<accession>A0A1C4WRY0</accession>
<evidence type="ECO:0000313" key="3">
    <source>
        <dbReference type="EMBL" id="SCE98621.1"/>
    </source>
</evidence>
<feature type="region of interest" description="Disordered" evidence="1">
    <location>
        <begin position="46"/>
        <end position="74"/>
    </location>
</feature>
<evidence type="ECO:0000256" key="1">
    <source>
        <dbReference type="SAM" id="MobiDB-lite"/>
    </source>
</evidence>
<name>A0A1C4WRY0_MICEC</name>
<keyword evidence="2" id="KW-0812">Transmembrane</keyword>
<evidence type="ECO:0000313" key="4">
    <source>
        <dbReference type="Proteomes" id="UP000198253"/>
    </source>
</evidence>
<dbReference type="EMBL" id="LT607413">
    <property type="protein sequence ID" value="SCE98621.1"/>
    <property type="molecule type" value="Genomic_DNA"/>
</dbReference>
<feature type="transmembrane region" description="Helical" evidence="2">
    <location>
        <begin position="28"/>
        <end position="45"/>
    </location>
</feature>
<dbReference type="InParanoid" id="A0A1C4WRY0"/>
<organism evidence="3 4">
    <name type="scientific">Micromonospora echinospora</name>
    <name type="common">Micromonospora purpurea</name>
    <dbReference type="NCBI Taxonomy" id="1877"/>
    <lineage>
        <taxon>Bacteria</taxon>
        <taxon>Bacillati</taxon>
        <taxon>Actinomycetota</taxon>
        <taxon>Actinomycetes</taxon>
        <taxon>Micromonosporales</taxon>
        <taxon>Micromonosporaceae</taxon>
        <taxon>Micromonospora</taxon>
    </lineage>
</organism>